<dbReference type="Pfam" id="PF00534">
    <property type="entry name" value="Glycos_transf_1"/>
    <property type="match status" value="1"/>
</dbReference>
<dbReference type="GO" id="GO:0016757">
    <property type="term" value="F:glycosyltransferase activity"/>
    <property type="evidence" value="ECO:0007669"/>
    <property type="project" value="UniProtKB-KW"/>
</dbReference>
<feature type="domain" description="Glycosyl transferase family 1" evidence="8">
    <location>
        <begin position="487"/>
        <end position="669"/>
    </location>
</feature>
<comment type="subunit">
    <text evidence="2">Homodimer.</text>
</comment>
<gene>
    <name evidence="10" type="ORF">BU26DRAFT_516254</name>
</gene>
<proteinExistence type="inferred from homology"/>
<evidence type="ECO:0000256" key="6">
    <source>
        <dbReference type="ARBA" id="ARBA00023277"/>
    </source>
</evidence>
<dbReference type="OrthoDB" id="937291at2759"/>
<sequence length="754" mass="84701">MALAVPGNGLLRPPRPAMRRQHTRHAFQAQSSINQMKRNQEEEHGIGLQSLYIGIAVQEGPHGSLDVGFASHDGTYSIDFAVTTLTLKNSGYESESELSGSGRSTPSGFYGMSGTSTPVSLEERPAFLADFLIDKLKEYQKEHLYKFLGAGLNEKAVRYSPRLPSRLWQELDIVPLVLRNEPEPDMFRAHRNGHYNILVDEEADSMARKALMYFGPTSQPRLAVGYRNMVEVDCGGRAQICSADDYPDTVSERTWQATMKFVQSLKKDKVQIAFFNSTPQGGGVALMRHALIRFLRTMGVDATWYVPKPKPEVFRITKNNHNILQGVADPKLRLSEKHIKILDEWSKQNAERFWIPEGGPLAPVSKGGADVVIVDDPQMPSLVKLAKEQDPSRPVIFRSHIQVRADLADQEGTPTSEVWNWVWQNVKKADVFISHPVRDFVPSCVEFKRVGYMPATTDWLDGLNKQLSDWDSQFYIHEFEAECFKLRMKQLKYPVRQYIVQIARFDPAKGIPDVLASYAELRRTYMKDTPIEEVPQLVVAGHGAIDDPDATHIYDQTLDLLSTKYSDIADDVVVMRLGPIDQLLNALMSTAHVALQLSTREGFEVKVSEALHKGVPIIATKAGGIPLQVQHGKSGFLVEPGDYKAVARHLNTLFTDHEFYDKMSHYAEDHVSDEVGTIGNALAWLYLADTLRKGVKLEPNSRWINDMARETAGYPYVEGETKLPREEDLDLNSPVASSSHQKFFPEPETAQVQA</sequence>
<evidence type="ECO:0000256" key="4">
    <source>
        <dbReference type="ARBA" id="ARBA00022676"/>
    </source>
</evidence>
<keyword evidence="5 10" id="KW-0808">Transferase</keyword>
<evidence type="ECO:0000256" key="1">
    <source>
        <dbReference type="ARBA" id="ARBA00009481"/>
    </source>
</evidence>
<dbReference type="GO" id="GO:0006006">
    <property type="term" value="P:glucose metabolic process"/>
    <property type="evidence" value="ECO:0007669"/>
    <property type="project" value="UniProtKB-KW"/>
</dbReference>
<evidence type="ECO:0000259" key="9">
    <source>
        <dbReference type="Pfam" id="PF21269"/>
    </source>
</evidence>
<dbReference type="EMBL" id="ML987191">
    <property type="protein sequence ID" value="KAF2254002.1"/>
    <property type="molecule type" value="Genomic_DNA"/>
</dbReference>
<keyword evidence="4" id="KW-0328">Glycosyltransferase</keyword>
<dbReference type="AlphaFoldDB" id="A0A6A6IVQ7"/>
<evidence type="ECO:0000313" key="10">
    <source>
        <dbReference type="EMBL" id="KAF2254002.1"/>
    </source>
</evidence>
<comment type="similarity">
    <text evidence="1">Belongs to the glycosyltransferase group 1 family. Glycosyltransferase 4 subfamily.</text>
</comment>
<evidence type="ECO:0000313" key="11">
    <source>
        <dbReference type="Proteomes" id="UP000800094"/>
    </source>
</evidence>
<evidence type="ECO:0000256" key="3">
    <source>
        <dbReference type="ARBA" id="ARBA00022526"/>
    </source>
</evidence>
<reference evidence="10" key="1">
    <citation type="journal article" date="2020" name="Stud. Mycol.">
        <title>101 Dothideomycetes genomes: a test case for predicting lifestyles and emergence of pathogens.</title>
        <authorList>
            <person name="Haridas S."/>
            <person name="Albert R."/>
            <person name="Binder M."/>
            <person name="Bloem J."/>
            <person name="Labutti K."/>
            <person name="Salamov A."/>
            <person name="Andreopoulos B."/>
            <person name="Baker S."/>
            <person name="Barry K."/>
            <person name="Bills G."/>
            <person name="Bluhm B."/>
            <person name="Cannon C."/>
            <person name="Castanera R."/>
            <person name="Culley D."/>
            <person name="Daum C."/>
            <person name="Ezra D."/>
            <person name="Gonzalez J."/>
            <person name="Henrissat B."/>
            <person name="Kuo A."/>
            <person name="Liang C."/>
            <person name="Lipzen A."/>
            <person name="Lutzoni F."/>
            <person name="Magnuson J."/>
            <person name="Mondo S."/>
            <person name="Nolan M."/>
            <person name="Ohm R."/>
            <person name="Pangilinan J."/>
            <person name="Park H.-J."/>
            <person name="Ramirez L."/>
            <person name="Alfaro M."/>
            <person name="Sun H."/>
            <person name="Tritt A."/>
            <person name="Yoshinaga Y."/>
            <person name="Zwiers L.-H."/>
            <person name="Turgeon B."/>
            <person name="Goodwin S."/>
            <person name="Spatafora J."/>
            <person name="Crous P."/>
            <person name="Grigoriev I."/>
        </authorList>
    </citation>
    <scope>NUCLEOTIDE SEQUENCE</scope>
    <source>
        <strain evidence="10">CBS 122368</strain>
    </source>
</reference>
<feature type="region of interest" description="Disordered" evidence="7">
    <location>
        <begin position="720"/>
        <end position="754"/>
    </location>
</feature>
<dbReference type="RefSeq" id="XP_033689006.1">
    <property type="nucleotide sequence ID" value="XM_033828281.1"/>
</dbReference>
<dbReference type="Gene3D" id="3.40.50.2000">
    <property type="entry name" value="Glycogen Phosphorylase B"/>
    <property type="match status" value="2"/>
</dbReference>
<dbReference type="PANTHER" id="PTHR47779">
    <property type="entry name" value="SYNTHASE (CCG-9), PUTATIVE (AFU_ORTHOLOGUE AFUA_3G12100)-RELATED"/>
    <property type="match status" value="1"/>
</dbReference>
<evidence type="ECO:0000259" key="8">
    <source>
        <dbReference type="Pfam" id="PF00534"/>
    </source>
</evidence>
<keyword evidence="6" id="KW-0119">Carbohydrate metabolism</keyword>
<dbReference type="InterPro" id="IPR001296">
    <property type="entry name" value="Glyco_trans_1"/>
</dbReference>
<organism evidence="10 11">
    <name type="scientific">Trematosphaeria pertusa</name>
    <dbReference type="NCBI Taxonomy" id="390896"/>
    <lineage>
        <taxon>Eukaryota</taxon>
        <taxon>Fungi</taxon>
        <taxon>Dikarya</taxon>
        <taxon>Ascomycota</taxon>
        <taxon>Pezizomycotina</taxon>
        <taxon>Dothideomycetes</taxon>
        <taxon>Pleosporomycetidae</taxon>
        <taxon>Pleosporales</taxon>
        <taxon>Massarineae</taxon>
        <taxon>Trematosphaeriaceae</taxon>
        <taxon>Trematosphaeria</taxon>
    </lineage>
</organism>
<dbReference type="GeneID" id="54581611"/>
<dbReference type="InterPro" id="IPR049438">
    <property type="entry name" value="TreT_GT1"/>
</dbReference>
<protein>
    <submittedName>
        <fullName evidence="10">Glycosyltransferase family 4 protein</fullName>
    </submittedName>
</protein>
<evidence type="ECO:0000256" key="5">
    <source>
        <dbReference type="ARBA" id="ARBA00022679"/>
    </source>
</evidence>
<keyword evidence="3" id="KW-0313">Glucose metabolism</keyword>
<dbReference type="PANTHER" id="PTHR47779:SF1">
    <property type="entry name" value="SYNTHASE (CCG-9), PUTATIVE (AFU_ORTHOLOGUE AFUA_3G12100)-RELATED"/>
    <property type="match status" value="1"/>
</dbReference>
<evidence type="ECO:0000256" key="2">
    <source>
        <dbReference type="ARBA" id="ARBA00011738"/>
    </source>
</evidence>
<keyword evidence="11" id="KW-1185">Reference proteome</keyword>
<dbReference type="Proteomes" id="UP000800094">
    <property type="component" value="Unassembled WGS sequence"/>
</dbReference>
<feature type="domain" description="Trehalose synthase N-terminal" evidence="9">
    <location>
        <begin position="275"/>
        <end position="440"/>
    </location>
</feature>
<dbReference type="SUPFAM" id="SSF53756">
    <property type="entry name" value="UDP-Glycosyltransferase/glycogen phosphorylase"/>
    <property type="match status" value="1"/>
</dbReference>
<evidence type="ECO:0000256" key="7">
    <source>
        <dbReference type="SAM" id="MobiDB-lite"/>
    </source>
</evidence>
<name>A0A6A6IVQ7_9PLEO</name>
<dbReference type="InterPro" id="IPR052078">
    <property type="entry name" value="Trehalose_Metab_GTase"/>
</dbReference>
<dbReference type="Pfam" id="PF21269">
    <property type="entry name" value="TreT_GT1"/>
    <property type="match status" value="1"/>
</dbReference>
<feature type="region of interest" description="Disordered" evidence="7">
    <location>
        <begin position="1"/>
        <end position="27"/>
    </location>
</feature>
<accession>A0A6A6IVQ7</accession>